<keyword evidence="3" id="KW-0812">Transmembrane</keyword>
<dbReference type="EMBL" id="CP072385">
    <property type="protein sequence ID" value="QUC12708.1"/>
    <property type="molecule type" value="Genomic_DNA"/>
</dbReference>
<evidence type="ECO:0000256" key="4">
    <source>
        <dbReference type="ARBA" id="ARBA00022989"/>
    </source>
</evidence>
<dbReference type="SUPFAM" id="SSF140478">
    <property type="entry name" value="LemA-like"/>
    <property type="match status" value="1"/>
</dbReference>
<keyword evidence="4" id="KW-1133">Transmembrane helix</keyword>
<dbReference type="Pfam" id="PF04011">
    <property type="entry name" value="LemA"/>
    <property type="match status" value="1"/>
</dbReference>
<protein>
    <submittedName>
        <fullName evidence="6">LemA family protein</fullName>
    </submittedName>
</protein>
<evidence type="ECO:0000313" key="7">
    <source>
        <dbReference type="Proteomes" id="UP000677180"/>
    </source>
</evidence>
<dbReference type="GO" id="GO:0016020">
    <property type="term" value="C:membrane"/>
    <property type="evidence" value="ECO:0007669"/>
    <property type="project" value="UniProtKB-SubCell"/>
</dbReference>
<keyword evidence="5" id="KW-0472">Membrane</keyword>
<dbReference type="Proteomes" id="UP000677180">
    <property type="component" value="Chromosome"/>
</dbReference>
<dbReference type="PANTHER" id="PTHR34478">
    <property type="entry name" value="PROTEIN LEMA"/>
    <property type="match status" value="1"/>
</dbReference>
<comment type="similarity">
    <text evidence="2">Belongs to the LemA family.</text>
</comment>
<dbReference type="PANTHER" id="PTHR34478:SF1">
    <property type="entry name" value="PROTEIN LEMA"/>
    <property type="match status" value="1"/>
</dbReference>
<proteinExistence type="inferred from homology"/>
<comment type="subcellular location">
    <subcellularLocation>
        <location evidence="1">Membrane</location>
        <topology evidence="1">Single-pass membrane protein</topology>
    </subcellularLocation>
</comment>
<reference evidence="6" key="1">
    <citation type="submission" date="2021-03" db="EMBL/GenBank/DDBJ databases">
        <title>Human Oral Microbial Genomes.</title>
        <authorList>
            <person name="Johnston C.D."/>
            <person name="Chen T."/>
            <person name="Dewhirst F.E."/>
        </authorList>
    </citation>
    <scope>NUCLEOTIDE SEQUENCE</scope>
    <source>
        <strain evidence="6">F0714</strain>
    </source>
</reference>
<evidence type="ECO:0000256" key="3">
    <source>
        <dbReference type="ARBA" id="ARBA00022692"/>
    </source>
</evidence>
<evidence type="ECO:0000313" key="6">
    <source>
        <dbReference type="EMBL" id="QUC12708.1"/>
    </source>
</evidence>
<dbReference type="InterPro" id="IPR023353">
    <property type="entry name" value="LemA-like_dom_sf"/>
</dbReference>
<evidence type="ECO:0000256" key="2">
    <source>
        <dbReference type="ARBA" id="ARBA00008854"/>
    </source>
</evidence>
<dbReference type="InterPro" id="IPR007156">
    <property type="entry name" value="MamQ_LemA"/>
</dbReference>
<organism evidence="6 7">
    <name type="scientific">Arachnia propionica</name>
    <dbReference type="NCBI Taxonomy" id="1750"/>
    <lineage>
        <taxon>Bacteria</taxon>
        <taxon>Bacillati</taxon>
        <taxon>Actinomycetota</taxon>
        <taxon>Actinomycetes</taxon>
        <taxon>Propionibacteriales</taxon>
        <taxon>Propionibacteriaceae</taxon>
        <taxon>Arachnia</taxon>
    </lineage>
</organism>
<evidence type="ECO:0000256" key="5">
    <source>
        <dbReference type="ARBA" id="ARBA00023136"/>
    </source>
</evidence>
<sequence>MLLSLIGILLILVLVAILWGVSAYNSLVKARNVIQESWRQIDVELNRRYDLIPNLVETVRGYASHERGVLEKVTSLRQNAMALAAQVQGAPNEQRAAAESALTEAVRGLMVSVESYPNLKSNTNYLELQRELADTEDRIAASRRFYNANVRDYNTRIESVPTNIIAGMGKFERATYFEVNDPTVRQAPTVNFGQPPAGA</sequence>
<evidence type="ECO:0000256" key="1">
    <source>
        <dbReference type="ARBA" id="ARBA00004167"/>
    </source>
</evidence>
<name>A0AB37I892_9ACTN</name>
<dbReference type="Gene3D" id="1.20.1440.20">
    <property type="entry name" value="LemA-like domain"/>
    <property type="match status" value="1"/>
</dbReference>
<accession>A0AB37I892</accession>
<gene>
    <name evidence="6" type="ORF">J5A53_11230</name>
</gene>
<dbReference type="AlphaFoldDB" id="A0AB37I892"/>